<dbReference type="InterPro" id="IPR000551">
    <property type="entry name" value="MerR-type_HTH_dom"/>
</dbReference>
<proteinExistence type="predicted"/>
<dbReference type="PANTHER" id="PTHR30204">
    <property type="entry name" value="REDOX-CYCLING DRUG-SENSING TRANSCRIPTIONAL ACTIVATOR SOXR"/>
    <property type="match status" value="1"/>
</dbReference>
<keyword evidence="4" id="KW-1185">Reference proteome</keyword>
<dbReference type="SUPFAM" id="SSF46955">
    <property type="entry name" value="Putative DNA-binding domain"/>
    <property type="match status" value="1"/>
</dbReference>
<dbReference type="OrthoDB" id="166060at2"/>
<feature type="domain" description="HTH merR-type" evidence="2">
    <location>
        <begin position="4"/>
        <end position="72"/>
    </location>
</feature>
<name>A0A235F6J0_9BACL</name>
<reference evidence="3 4" key="1">
    <citation type="submission" date="2017-07" db="EMBL/GenBank/DDBJ databases">
        <title>Fictibacillus sp. nov. GDSW-R2A3 Genome sequencing and assembly.</title>
        <authorList>
            <person name="Mayilraj S."/>
        </authorList>
    </citation>
    <scope>NUCLEOTIDE SEQUENCE [LARGE SCALE GENOMIC DNA]</scope>
    <source>
        <strain evidence="3 4">GDSW-R2A3</strain>
    </source>
</reference>
<sequence>MGKLYRIGELADCTHVSRRTIDYYSQIGLLEPYRTASNYRLYDEESVSVLKLIEHYKNMNMPLQEIKSSIELVKKKNSISSTQVEKHFDQIAEFMKHLEKEIMEMKPILENLEDKQRELVLSKVSPQGVTLAHSLLLLLG</sequence>
<dbReference type="Gene3D" id="1.10.1660.10">
    <property type="match status" value="1"/>
</dbReference>
<organism evidence="3 4">
    <name type="scientific">Fictibacillus aquaticus</name>
    <dbReference type="NCBI Taxonomy" id="2021314"/>
    <lineage>
        <taxon>Bacteria</taxon>
        <taxon>Bacillati</taxon>
        <taxon>Bacillota</taxon>
        <taxon>Bacilli</taxon>
        <taxon>Bacillales</taxon>
        <taxon>Fictibacillaceae</taxon>
        <taxon>Fictibacillus</taxon>
    </lineage>
</organism>
<dbReference type="GO" id="GO:0003700">
    <property type="term" value="F:DNA-binding transcription factor activity"/>
    <property type="evidence" value="ECO:0007669"/>
    <property type="project" value="InterPro"/>
</dbReference>
<dbReference type="PANTHER" id="PTHR30204:SF95">
    <property type="entry name" value="HTH-TYPE TRANSCRIPTIONAL REGULATOR CUER"/>
    <property type="match status" value="1"/>
</dbReference>
<dbReference type="PROSITE" id="PS50937">
    <property type="entry name" value="HTH_MERR_2"/>
    <property type="match status" value="1"/>
</dbReference>
<gene>
    <name evidence="3" type="ORF">CGZ90_15205</name>
</gene>
<evidence type="ECO:0000259" key="2">
    <source>
        <dbReference type="PROSITE" id="PS50937"/>
    </source>
</evidence>
<dbReference type="SMART" id="SM00422">
    <property type="entry name" value="HTH_MERR"/>
    <property type="match status" value="1"/>
</dbReference>
<evidence type="ECO:0000256" key="1">
    <source>
        <dbReference type="ARBA" id="ARBA00023125"/>
    </source>
</evidence>
<comment type="caution">
    <text evidence="3">The sequence shown here is derived from an EMBL/GenBank/DDBJ whole genome shotgun (WGS) entry which is preliminary data.</text>
</comment>
<dbReference type="AlphaFoldDB" id="A0A235F6J0"/>
<evidence type="ECO:0000313" key="4">
    <source>
        <dbReference type="Proteomes" id="UP000215059"/>
    </source>
</evidence>
<dbReference type="Proteomes" id="UP000215059">
    <property type="component" value="Unassembled WGS sequence"/>
</dbReference>
<keyword evidence="1" id="KW-0238">DNA-binding</keyword>
<accession>A0A235F6J0</accession>
<dbReference type="InterPro" id="IPR009061">
    <property type="entry name" value="DNA-bd_dom_put_sf"/>
</dbReference>
<dbReference type="EMBL" id="NOII01000010">
    <property type="protein sequence ID" value="OYD56900.1"/>
    <property type="molecule type" value="Genomic_DNA"/>
</dbReference>
<dbReference type="GO" id="GO:0003677">
    <property type="term" value="F:DNA binding"/>
    <property type="evidence" value="ECO:0007669"/>
    <property type="project" value="UniProtKB-KW"/>
</dbReference>
<dbReference type="InterPro" id="IPR047057">
    <property type="entry name" value="MerR_fam"/>
</dbReference>
<evidence type="ECO:0000313" key="3">
    <source>
        <dbReference type="EMBL" id="OYD56900.1"/>
    </source>
</evidence>
<dbReference type="Pfam" id="PF13411">
    <property type="entry name" value="MerR_1"/>
    <property type="match status" value="1"/>
</dbReference>
<protein>
    <recommendedName>
        <fullName evidence="2">HTH merR-type domain-containing protein</fullName>
    </recommendedName>
</protein>